<evidence type="ECO:0008006" key="4">
    <source>
        <dbReference type="Google" id="ProtNLM"/>
    </source>
</evidence>
<feature type="compositionally biased region" description="Basic and acidic residues" evidence="1">
    <location>
        <begin position="51"/>
        <end position="70"/>
    </location>
</feature>
<evidence type="ECO:0000313" key="2">
    <source>
        <dbReference type="EMBL" id="EQD31370.1"/>
    </source>
</evidence>
<dbReference type="EMBL" id="AUZY01012156">
    <property type="protein sequence ID" value="EQD31370.1"/>
    <property type="molecule type" value="Genomic_DNA"/>
</dbReference>
<accession>T0ZWR3</accession>
<sequence length="70" mass="8005">MVVMGKKLFIERRDDQGDYAVRKPDASRASAIAPTQHQAIEIARRMGAPHPDVERVRHTTRGKPDQWRKA</sequence>
<name>T0ZWR3_9ZZZZ</name>
<feature type="region of interest" description="Disordered" evidence="1">
    <location>
        <begin position="47"/>
        <end position="70"/>
    </location>
</feature>
<evidence type="ECO:0000256" key="1">
    <source>
        <dbReference type="SAM" id="MobiDB-lite"/>
    </source>
</evidence>
<reference evidence="3" key="1">
    <citation type="submission" date="2013-08" db="EMBL/GenBank/DDBJ databases">
        <authorList>
            <person name="Mendez C."/>
            <person name="Richter M."/>
            <person name="Ferrer M."/>
            <person name="Sanchez J."/>
        </authorList>
    </citation>
    <scope>NUCLEOTIDE SEQUENCE</scope>
</reference>
<dbReference type="Pfam" id="PF09954">
    <property type="entry name" value="DUF2188"/>
    <property type="match status" value="1"/>
</dbReference>
<dbReference type="AlphaFoldDB" id="T0ZWR3"/>
<proteinExistence type="predicted"/>
<organism evidence="3">
    <name type="scientific">mine drainage metagenome</name>
    <dbReference type="NCBI Taxonomy" id="410659"/>
    <lineage>
        <taxon>unclassified sequences</taxon>
        <taxon>metagenomes</taxon>
        <taxon>ecological metagenomes</taxon>
    </lineage>
</organism>
<comment type="caution">
    <text evidence="3">The sequence shown here is derived from an EMBL/GenBank/DDBJ whole genome shotgun (WGS) entry which is preliminary data.</text>
</comment>
<evidence type="ECO:0000313" key="3">
    <source>
        <dbReference type="EMBL" id="EQD52651.1"/>
    </source>
</evidence>
<dbReference type="EMBL" id="AUZZ01004571">
    <property type="protein sequence ID" value="EQD52651.1"/>
    <property type="molecule type" value="Genomic_DNA"/>
</dbReference>
<dbReference type="InterPro" id="IPR018691">
    <property type="entry name" value="DUF2188"/>
</dbReference>
<gene>
    <name evidence="2" type="ORF">B1B_18168</name>
    <name evidence="3" type="ORF">B2A_06460</name>
</gene>
<reference evidence="3" key="2">
    <citation type="journal article" date="2014" name="ISME J.">
        <title>Microbial stratification in low pH oxic and suboxic macroscopic growths along an acid mine drainage.</title>
        <authorList>
            <person name="Mendez-Garcia C."/>
            <person name="Mesa V."/>
            <person name="Sprenger R.R."/>
            <person name="Richter M."/>
            <person name="Diez M.S."/>
            <person name="Solano J."/>
            <person name="Bargiela R."/>
            <person name="Golyshina O.V."/>
            <person name="Manteca A."/>
            <person name="Ramos J.L."/>
            <person name="Gallego J.R."/>
            <person name="Llorente I."/>
            <person name="Martins Dos Santos V.A."/>
            <person name="Jensen O.N."/>
            <person name="Pelaez A.I."/>
            <person name="Sanchez J."/>
            <person name="Ferrer M."/>
        </authorList>
    </citation>
    <scope>NUCLEOTIDE SEQUENCE</scope>
</reference>
<protein>
    <recommendedName>
        <fullName evidence="4">DUF2188 domain-containing protein</fullName>
    </recommendedName>
</protein>